<dbReference type="SUPFAM" id="SSF55729">
    <property type="entry name" value="Acyl-CoA N-acyltransferases (Nat)"/>
    <property type="match status" value="1"/>
</dbReference>
<evidence type="ECO:0000259" key="1">
    <source>
        <dbReference type="PROSITE" id="PS51186"/>
    </source>
</evidence>
<dbReference type="PANTHER" id="PTHR41700">
    <property type="entry name" value="GCN5-RELATED N-ACETYLTRANSFERASE"/>
    <property type="match status" value="1"/>
</dbReference>
<dbReference type="InterPro" id="IPR038764">
    <property type="entry name" value="GNAT_N_AcTrfase_prd"/>
</dbReference>
<dbReference type="AlphaFoldDB" id="F2NPM3"/>
<protein>
    <submittedName>
        <fullName evidence="2">Gcn5-related N-acetyltransferase</fullName>
    </submittedName>
</protein>
<feature type="domain" description="N-acetyltransferase" evidence="1">
    <location>
        <begin position="2"/>
        <end position="153"/>
    </location>
</feature>
<organism evidence="2 3">
    <name type="scientific">Marinithermus hydrothermalis (strain DSM 14884 / JCM 11576 / T1)</name>
    <dbReference type="NCBI Taxonomy" id="869210"/>
    <lineage>
        <taxon>Bacteria</taxon>
        <taxon>Thermotogati</taxon>
        <taxon>Deinococcota</taxon>
        <taxon>Deinococci</taxon>
        <taxon>Thermales</taxon>
        <taxon>Thermaceae</taxon>
        <taxon>Marinithermus</taxon>
    </lineage>
</organism>
<dbReference type="InterPro" id="IPR000182">
    <property type="entry name" value="GNAT_dom"/>
</dbReference>
<dbReference type="eggNOG" id="COG3375">
    <property type="taxonomic scope" value="Bacteria"/>
</dbReference>
<dbReference type="RefSeq" id="WP_013704570.1">
    <property type="nucleotide sequence ID" value="NC_015387.1"/>
</dbReference>
<dbReference type="PROSITE" id="PS51186">
    <property type="entry name" value="GNAT"/>
    <property type="match status" value="1"/>
</dbReference>
<gene>
    <name evidence="2" type="ordered locus">Marky_1791</name>
</gene>
<evidence type="ECO:0000313" key="3">
    <source>
        <dbReference type="Proteomes" id="UP000007030"/>
    </source>
</evidence>
<dbReference type="STRING" id="869210.Marky_1791"/>
<dbReference type="Proteomes" id="UP000007030">
    <property type="component" value="Chromosome"/>
</dbReference>
<reference evidence="2 3" key="1">
    <citation type="journal article" date="2012" name="Stand. Genomic Sci.">
        <title>Complete genome sequence of the aerobic, heterotroph Marinithermus hydrothermalis type strain (T1(T)) from a deep-sea hydrothermal vent chimney.</title>
        <authorList>
            <person name="Copeland A."/>
            <person name="Gu W."/>
            <person name="Yasawong M."/>
            <person name="Lapidus A."/>
            <person name="Lucas S."/>
            <person name="Deshpande S."/>
            <person name="Pagani I."/>
            <person name="Tapia R."/>
            <person name="Cheng J.F."/>
            <person name="Goodwin L.A."/>
            <person name="Pitluck S."/>
            <person name="Liolios K."/>
            <person name="Ivanova N."/>
            <person name="Mavromatis K."/>
            <person name="Mikhailova N."/>
            <person name="Pati A."/>
            <person name="Chen A."/>
            <person name="Palaniappan K."/>
            <person name="Land M."/>
            <person name="Pan C."/>
            <person name="Brambilla E.M."/>
            <person name="Rohde M."/>
            <person name="Tindall B.J."/>
            <person name="Sikorski J."/>
            <person name="Goker M."/>
            <person name="Detter J.C."/>
            <person name="Bristow J."/>
            <person name="Eisen J.A."/>
            <person name="Markowitz V."/>
            <person name="Hugenholtz P."/>
            <person name="Kyrpides N.C."/>
            <person name="Klenk H.P."/>
            <person name="Woyke T."/>
        </authorList>
    </citation>
    <scope>NUCLEOTIDE SEQUENCE [LARGE SCALE GENOMIC DNA]</scope>
    <source>
        <strain evidence="3">DSM 14884 / JCM 11576 / T1</strain>
    </source>
</reference>
<dbReference type="InterPro" id="IPR016181">
    <property type="entry name" value="Acyl_CoA_acyltransferase"/>
</dbReference>
<dbReference type="PANTHER" id="PTHR41700:SF1">
    <property type="entry name" value="N-ACETYLTRANSFERASE DOMAIN-CONTAINING PROTEIN"/>
    <property type="match status" value="1"/>
</dbReference>
<sequence length="266" mass="30148">MLEVREAKTVDEVRLTEEIQLEAWGFSERELAPHSSLVASQHAGGLVALAWSGEEAVGFVFGFPAWRAGRAWHHSHMLAVRPAWRNSGAALLLKRFQREWVLAQGMDLVTWTFDPLLTRNARFNFGKLGAYAARYYENFYGLRTGLYAGIPADRLLVTWELNAPRVLKRLERIPPPPEPKGAPLNLTEGEGVALRPRALLEPEAEWVYLEVPPDIQAVKAHDMALAHAWRMHTREAFKKAFARGYRAVDLARRGARVYYQLTRAPV</sequence>
<dbReference type="Pfam" id="PF00583">
    <property type="entry name" value="Acetyltransf_1"/>
    <property type="match status" value="1"/>
</dbReference>
<name>F2NPM3_MARHT</name>
<dbReference type="GO" id="GO:0016747">
    <property type="term" value="F:acyltransferase activity, transferring groups other than amino-acyl groups"/>
    <property type="evidence" value="ECO:0007669"/>
    <property type="project" value="InterPro"/>
</dbReference>
<dbReference type="HOGENOM" id="CLU_061573_1_0_0"/>
<accession>F2NPM3</accession>
<dbReference type="Gene3D" id="3.40.630.30">
    <property type="match status" value="1"/>
</dbReference>
<evidence type="ECO:0000313" key="2">
    <source>
        <dbReference type="EMBL" id="AEB12524.1"/>
    </source>
</evidence>
<keyword evidence="3" id="KW-1185">Reference proteome</keyword>
<proteinExistence type="predicted"/>
<dbReference type="CDD" id="cd04301">
    <property type="entry name" value="NAT_SF"/>
    <property type="match status" value="1"/>
</dbReference>
<dbReference type="EMBL" id="CP002630">
    <property type="protein sequence ID" value="AEB12524.1"/>
    <property type="molecule type" value="Genomic_DNA"/>
</dbReference>
<dbReference type="KEGG" id="mhd:Marky_1791"/>
<dbReference type="OrthoDB" id="9797990at2"/>